<dbReference type="PROSITE" id="PS50983">
    <property type="entry name" value="FE_B12_PBP"/>
    <property type="match status" value="1"/>
</dbReference>
<evidence type="ECO:0000256" key="1">
    <source>
        <dbReference type="ARBA" id="ARBA00022729"/>
    </source>
</evidence>
<dbReference type="SUPFAM" id="SSF53807">
    <property type="entry name" value="Helical backbone' metal receptor"/>
    <property type="match status" value="1"/>
</dbReference>
<dbReference type="CDD" id="cd01144">
    <property type="entry name" value="BtuF"/>
    <property type="match status" value="1"/>
</dbReference>
<dbReference type="PANTHER" id="PTHR30535">
    <property type="entry name" value="VITAMIN B12-BINDING PROTEIN"/>
    <property type="match status" value="1"/>
</dbReference>
<protein>
    <submittedName>
        <fullName evidence="4">Iron complex transport system substrate-binding protein</fullName>
    </submittedName>
</protein>
<proteinExistence type="predicted"/>
<dbReference type="EMBL" id="JACHHZ010000004">
    <property type="protein sequence ID" value="MBB6094800.1"/>
    <property type="molecule type" value="Genomic_DNA"/>
</dbReference>
<keyword evidence="5" id="KW-1185">Reference proteome</keyword>
<name>A0A841HRF5_9GAMM</name>
<feature type="domain" description="Fe/B12 periplasmic-binding" evidence="3">
    <location>
        <begin position="20"/>
        <end position="274"/>
    </location>
</feature>
<comment type="caution">
    <text evidence="4">The sequence shown here is derived from an EMBL/GenBank/DDBJ whole genome shotgun (WGS) entry which is preliminary data.</text>
</comment>
<feature type="chain" id="PRO_5032459203" evidence="2">
    <location>
        <begin position="16"/>
        <end position="274"/>
    </location>
</feature>
<dbReference type="Proteomes" id="UP000588068">
    <property type="component" value="Unassembled WGS sequence"/>
</dbReference>
<evidence type="ECO:0000259" key="3">
    <source>
        <dbReference type="PROSITE" id="PS50983"/>
    </source>
</evidence>
<dbReference type="NCBIfam" id="NF038402">
    <property type="entry name" value="TroA_like"/>
    <property type="match status" value="1"/>
</dbReference>
<organism evidence="4 5">
    <name type="scientific">Povalibacter uvarum</name>
    <dbReference type="NCBI Taxonomy" id="732238"/>
    <lineage>
        <taxon>Bacteria</taxon>
        <taxon>Pseudomonadati</taxon>
        <taxon>Pseudomonadota</taxon>
        <taxon>Gammaproteobacteria</taxon>
        <taxon>Steroidobacterales</taxon>
        <taxon>Steroidobacteraceae</taxon>
        <taxon>Povalibacter</taxon>
    </lineage>
</organism>
<accession>A0A841HRF5</accession>
<dbReference type="InterPro" id="IPR002491">
    <property type="entry name" value="ABC_transptr_periplasmic_BD"/>
</dbReference>
<dbReference type="PANTHER" id="PTHR30535:SF34">
    <property type="entry name" value="MOLYBDATE-BINDING PROTEIN MOLA"/>
    <property type="match status" value="1"/>
</dbReference>
<dbReference type="GO" id="GO:0071281">
    <property type="term" value="P:cellular response to iron ion"/>
    <property type="evidence" value="ECO:0007669"/>
    <property type="project" value="TreeGrafter"/>
</dbReference>
<evidence type="ECO:0000313" key="4">
    <source>
        <dbReference type="EMBL" id="MBB6094800.1"/>
    </source>
</evidence>
<dbReference type="InterPro" id="IPR054828">
    <property type="entry name" value="Vit_B12_bind_prot"/>
</dbReference>
<dbReference type="Gene3D" id="3.40.50.1980">
    <property type="entry name" value="Nitrogenase molybdenum iron protein domain"/>
    <property type="match status" value="2"/>
</dbReference>
<sequence>MMLLLNLLFVATVQAAPAKQVVSLAPNLTEIAFAAGAGSRIVATVEFSDYPEAAKKIPRIGDAFRFDYERILALQPDAVLAWEPGTPAEVVERLRALKLRVVTIRTQHLQDIAVAVREIGRIAGTESVANPVADDFERGIGRLRAEYGRREIVDVFLQINDQPLYTVNGRQIMSELVEICGGRNVFGALNDLAPQVGVEAVIAANPGAIISTGSADSPGYTQWQRWRQMRAVSAGNLFLLPPEEIARSTPRLVAGGEKMCRTLQTARERLSRSN</sequence>
<feature type="signal peptide" evidence="2">
    <location>
        <begin position="1"/>
        <end position="15"/>
    </location>
</feature>
<gene>
    <name evidence="4" type="ORF">HNQ60_003687</name>
</gene>
<dbReference type="Pfam" id="PF01497">
    <property type="entry name" value="Peripla_BP_2"/>
    <property type="match status" value="1"/>
</dbReference>
<evidence type="ECO:0000256" key="2">
    <source>
        <dbReference type="SAM" id="SignalP"/>
    </source>
</evidence>
<dbReference type="AlphaFoldDB" id="A0A841HRF5"/>
<keyword evidence="1 2" id="KW-0732">Signal</keyword>
<reference evidence="4 5" key="1">
    <citation type="submission" date="2020-08" db="EMBL/GenBank/DDBJ databases">
        <title>Genomic Encyclopedia of Type Strains, Phase IV (KMG-IV): sequencing the most valuable type-strain genomes for metagenomic binning, comparative biology and taxonomic classification.</title>
        <authorList>
            <person name="Goeker M."/>
        </authorList>
    </citation>
    <scope>NUCLEOTIDE SEQUENCE [LARGE SCALE GENOMIC DNA]</scope>
    <source>
        <strain evidence="4 5">DSM 26723</strain>
    </source>
</reference>
<dbReference type="InterPro" id="IPR050902">
    <property type="entry name" value="ABC_Transporter_SBP"/>
</dbReference>
<evidence type="ECO:0000313" key="5">
    <source>
        <dbReference type="Proteomes" id="UP000588068"/>
    </source>
</evidence>